<reference evidence="1 2" key="1">
    <citation type="submission" date="2009-04" db="EMBL/GenBank/DDBJ databases">
        <authorList>
            <person name="Qin X."/>
            <person name="Bachman B."/>
            <person name="Battles P."/>
            <person name="Bell A."/>
            <person name="Bess C."/>
            <person name="Bickham C."/>
            <person name="Chaboub L."/>
            <person name="Chen D."/>
            <person name="Coyle M."/>
            <person name="Deiros D.R."/>
            <person name="Dinh H."/>
            <person name="Forbes L."/>
            <person name="Fowler G."/>
            <person name="Francisco L."/>
            <person name="Fu Q."/>
            <person name="Gubbala S."/>
            <person name="Hale W."/>
            <person name="Han Y."/>
            <person name="Hemphill L."/>
            <person name="Highlander S.K."/>
            <person name="Hirani K."/>
            <person name="Hogues M."/>
            <person name="Jackson L."/>
            <person name="Jakkamsetti A."/>
            <person name="Javaid M."/>
            <person name="Jiang H."/>
            <person name="Korchina V."/>
            <person name="Kovar C."/>
            <person name="Lara F."/>
            <person name="Lee S."/>
            <person name="Mata R."/>
            <person name="Mathew T."/>
            <person name="Moen C."/>
            <person name="Morales K."/>
            <person name="Munidasa M."/>
            <person name="Nazareth L."/>
            <person name="Ngo R."/>
            <person name="Nguyen L."/>
            <person name="Okwuonu G."/>
            <person name="Ongeri F."/>
            <person name="Patil S."/>
            <person name="Petrosino J."/>
            <person name="Pham C."/>
            <person name="Pham P."/>
            <person name="Pu L.-L."/>
            <person name="Puazo M."/>
            <person name="Raj R."/>
            <person name="Reid J."/>
            <person name="Rouhana J."/>
            <person name="Saada N."/>
            <person name="Shang Y."/>
            <person name="Simmons D."/>
            <person name="Thornton R."/>
            <person name="Warren J."/>
            <person name="Weissenberger G."/>
            <person name="Zhang J."/>
            <person name="Zhang L."/>
            <person name="Zhou C."/>
            <person name="Zhu D."/>
            <person name="Muzny D."/>
            <person name="Worley K."/>
            <person name="Gibbs R."/>
        </authorList>
    </citation>
    <scope>NUCLEOTIDE SEQUENCE [LARGE SCALE GENOMIC DNA]</scope>
    <source>
        <strain evidence="1 2">ATCC 43531</strain>
    </source>
</reference>
<dbReference type="OrthoDB" id="1633695at2"/>
<accession>C4V287</accession>
<dbReference type="AlphaFoldDB" id="C4V287"/>
<dbReference type="STRING" id="638302.HMPREF0908_0631"/>
<gene>
    <name evidence="1" type="ORF">HMPREF0908_0631</name>
</gene>
<comment type="caution">
    <text evidence="1">The sequence shown here is derived from an EMBL/GenBank/DDBJ whole genome shotgun (WGS) entry which is preliminary data.</text>
</comment>
<evidence type="ECO:0000313" key="2">
    <source>
        <dbReference type="Proteomes" id="UP000005309"/>
    </source>
</evidence>
<dbReference type="RefSeq" id="WP_006689367.1">
    <property type="nucleotide sequence ID" value="NZ_GG694006.1"/>
</dbReference>
<sequence length="236" mass="26402">MAKEFTKEVDEALAACVLLDTLPKELDGFMLAPMRQEHEGQYDFFLYDAPAEHRAIVGFYDSATKTYKVRVVVGVVSFALSSFVCGDLETFGRELTRNLPRVTAELHADALASQELAPVCDAIRTWSYGAALAEELEGFSLFVQPSAPAQLTNGSFLIIDYVDFAKGNDVGIYYNCYRNEFFGEYHVAGMPYVSYDFDAEDLEGLEQRLELHLVRYLRLVAAQWAKEQGVDDGSGR</sequence>
<protein>
    <submittedName>
        <fullName evidence="1">Uncharacterized protein</fullName>
    </submittedName>
</protein>
<dbReference type="HOGENOM" id="CLU_104658_0_0_9"/>
<keyword evidence="2" id="KW-1185">Reference proteome</keyword>
<proteinExistence type="predicted"/>
<dbReference type="eggNOG" id="ENOG50307QK">
    <property type="taxonomic scope" value="Bacteria"/>
</dbReference>
<dbReference type="Proteomes" id="UP000005309">
    <property type="component" value="Unassembled WGS sequence"/>
</dbReference>
<dbReference type="EMBL" id="ACLA01000010">
    <property type="protein sequence ID" value="EEQ48901.1"/>
    <property type="molecule type" value="Genomic_DNA"/>
</dbReference>
<evidence type="ECO:0000313" key="1">
    <source>
        <dbReference type="EMBL" id="EEQ48901.1"/>
    </source>
</evidence>
<organism evidence="1 2">
    <name type="scientific">Selenomonas flueggei ATCC 43531</name>
    <dbReference type="NCBI Taxonomy" id="638302"/>
    <lineage>
        <taxon>Bacteria</taxon>
        <taxon>Bacillati</taxon>
        <taxon>Bacillota</taxon>
        <taxon>Negativicutes</taxon>
        <taxon>Selenomonadales</taxon>
        <taxon>Selenomonadaceae</taxon>
        <taxon>Selenomonas</taxon>
    </lineage>
</organism>
<name>C4V287_9FIRM</name>